<dbReference type="SMART" id="SM00028">
    <property type="entry name" value="TPR"/>
    <property type="match status" value="6"/>
</dbReference>
<evidence type="ECO:0000313" key="14">
    <source>
        <dbReference type="Proteomes" id="UP000505355"/>
    </source>
</evidence>
<dbReference type="GO" id="GO:0005886">
    <property type="term" value="C:plasma membrane"/>
    <property type="evidence" value="ECO:0007669"/>
    <property type="project" value="UniProtKB-SubCell"/>
</dbReference>
<keyword evidence="3" id="KW-0808">Transferase</keyword>
<evidence type="ECO:0000256" key="5">
    <source>
        <dbReference type="ARBA" id="ARBA00022777"/>
    </source>
</evidence>
<dbReference type="GO" id="GO:0046983">
    <property type="term" value="F:protein dimerization activity"/>
    <property type="evidence" value="ECO:0007669"/>
    <property type="project" value="InterPro"/>
</dbReference>
<accession>A0A7D4PYM6</accession>
<dbReference type="SMART" id="SM00387">
    <property type="entry name" value="HATPase_c"/>
    <property type="match status" value="1"/>
</dbReference>
<keyword evidence="8 11" id="KW-0472">Membrane</keyword>
<dbReference type="Gene3D" id="1.20.5.1930">
    <property type="match status" value="1"/>
</dbReference>
<evidence type="ECO:0000256" key="2">
    <source>
        <dbReference type="ARBA" id="ARBA00022475"/>
    </source>
</evidence>
<keyword evidence="9" id="KW-0802">TPR repeat</keyword>
<keyword evidence="2" id="KW-1003">Cell membrane</keyword>
<keyword evidence="6 11" id="KW-1133">Transmembrane helix</keyword>
<keyword evidence="5 13" id="KW-0418">Kinase</keyword>
<dbReference type="RefSeq" id="WP_173413028.1">
    <property type="nucleotide sequence ID" value="NZ_CP054139.1"/>
</dbReference>
<protein>
    <submittedName>
        <fullName evidence="13">Sensor histidine kinase</fullName>
    </submittedName>
</protein>
<dbReference type="EMBL" id="CP054139">
    <property type="protein sequence ID" value="QKJ28326.1"/>
    <property type="molecule type" value="Genomic_DNA"/>
</dbReference>
<sequence length="696" mass="78647">MAQKNQVANDTAADSVKVKMLVTDGAKLAQNQDRKGANYLLQAIRICDNRSTAFFLKQKVTAMTSIGAYYMFKGRYDSAKYYYTALAKHGTDYKDDFATARSNIGFANIANYQSDYETSVKRNLLALKYFESVRDSIGVATATSNIANSYIRLKQYAKAVDLLEKAIIIYTKKNNAISVANSTANLARAYSGLGNKQKELELKLKAFDMFKKEGYKKGMATVGINLGVYYGKENNITEALKYYNIALQNSWQINDSGNIALLYNNLADLYLKTGNTDKAMFCTDSAWYYAHKNGDRLAQADALLNKAILLHLQGKHTDAVNLTTRYVDLKDSIYTGKMETQVADMEVKYETEKKENQILLLNTANKNKSLQLKNSLLQLNKNQLLITDQKQALTIKELQLKNQNQALQNQRLDAEKKEENIHSLQKQARIQKLELSNQELKLKQRNYIIAAIMLLILGGVLFVYLEYKRNQLKQKAALQQQMMQQQDQLTQAVIEAEEKERRRIAGDLHDGVGQLFSAVKMNLSGLIYRVNIQKEEDRFLAEKTLALVDESCREVRVISHQMMPNMLLRSGIASDVKSFIEKIDSESLKVTVEASGFKDRLESNVETVLYRVIQETVNNVIKHAQASRLNIRLNKDAGGIYADVEDNGIGFDIALIDDFEGIGLKNIVTRIEYLKGTVKFQSAPDRGTVVKIWVPV</sequence>
<dbReference type="PROSITE" id="PS50109">
    <property type="entry name" value="HIS_KIN"/>
    <property type="match status" value="1"/>
</dbReference>
<dbReference type="InterPro" id="IPR011990">
    <property type="entry name" value="TPR-like_helical_dom_sf"/>
</dbReference>
<evidence type="ECO:0000256" key="8">
    <source>
        <dbReference type="ARBA" id="ARBA00023136"/>
    </source>
</evidence>
<dbReference type="AlphaFoldDB" id="A0A7D4PYM6"/>
<feature type="domain" description="Histidine kinase" evidence="12">
    <location>
        <begin position="609"/>
        <end position="696"/>
    </location>
</feature>
<feature type="repeat" description="TPR" evidence="9">
    <location>
        <begin position="140"/>
        <end position="173"/>
    </location>
</feature>
<dbReference type="InterPro" id="IPR005467">
    <property type="entry name" value="His_kinase_dom"/>
</dbReference>
<dbReference type="SUPFAM" id="SSF55874">
    <property type="entry name" value="ATPase domain of HSP90 chaperone/DNA topoisomerase II/histidine kinase"/>
    <property type="match status" value="1"/>
</dbReference>
<evidence type="ECO:0000256" key="7">
    <source>
        <dbReference type="ARBA" id="ARBA00023012"/>
    </source>
</evidence>
<feature type="coiled-coil region" evidence="10">
    <location>
        <begin position="468"/>
        <end position="502"/>
    </location>
</feature>
<evidence type="ECO:0000256" key="6">
    <source>
        <dbReference type="ARBA" id="ARBA00022989"/>
    </source>
</evidence>
<keyword evidence="4 11" id="KW-0812">Transmembrane</keyword>
<dbReference type="Gene3D" id="3.30.565.10">
    <property type="entry name" value="Histidine kinase-like ATPase, C-terminal domain"/>
    <property type="match status" value="1"/>
</dbReference>
<dbReference type="Pfam" id="PF13181">
    <property type="entry name" value="TPR_8"/>
    <property type="match status" value="1"/>
</dbReference>
<comment type="subcellular location">
    <subcellularLocation>
        <location evidence="1">Cell membrane</location>
        <topology evidence="1">Multi-pass membrane protein</topology>
    </subcellularLocation>
</comment>
<dbReference type="Pfam" id="PF07730">
    <property type="entry name" value="HisKA_3"/>
    <property type="match status" value="1"/>
</dbReference>
<evidence type="ECO:0000313" key="13">
    <source>
        <dbReference type="EMBL" id="QKJ28326.1"/>
    </source>
</evidence>
<evidence type="ECO:0000256" key="4">
    <source>
        <dbReference type="ARBA" id="ARBA00022692"/>
    </source>
</evidence>
<dbReference type="PANTHER" id="PTHR24421">
    <property type="entry name" value="NITRATE/NITRITE SENSOR PROTEIN NARX-RELATED"/>
    <property type="match status" value="1"/>
</dbReference>
<dbReference type="PROSITE" id="PS50005">
    <property type="entry name" value="TPR"/>
    <property type="match status" value="1"/>
</dbReference>
<dbReference type="InterPro" id="IPR050482">
    <property type="entry name" value="Sensor_HK_TwoCompSys"/>
</dbReference>
<evidence type="ECO:0000256" key="1">
    <source>
        <dbReference type="ARBA" id="ARBA00004651"/>
    </source>
</evidence>
<gene>
    <name evidence="13" type="ORF">HQ865_00640</name>
</gene>
<dbReference type="InterPro" id="IPR036890">
    <property type="entry name" value="HATPase_C_sf"/>
</dbReference>
<feature type="transmembrane region" description="Helical" evidence="11">
    <location>
        <begin position="447"/>
        <end position="465"/>
    </location>
</feature>
<dbReference type="Pfam" id="PF13424">
    <property type="entry name" value="TPR_12"/>
    <property type="match status" value="1"/>
</dbReference>
<evidence type="ECO:0000256" key="9">
    <source>
        <dbReference type="PROSITE-ProRule" id="PRU00339"/>
    </source>
</evidence>
<keyword evidence="10" id="KW-0175">Coiled coil</keyword>
<keyword evidence="14" id="KW-1185">Reference proteome</keyword>
<proteinExistence type="predicted"/>
<dbReference type="Gene3D" id="1.25.40.10">
    <property type="entry name" value="Tetratricopeptide repeat domain"/>
    <property type="match status" value="2"/>
</dbReference>
<name>A0A7D4PYM6_9SPHI</name>
<evidence type="ECO:0000256" key="11">
    <source>
        <dbReference type="SAM" id="Phobius"/>
    </source>
</evidence>
<evidence type="ECO:0000256" key="10">
    <source>
        <dbReference type="SAM" id="Coils"/>
    </source>
</evidence>
<evidence type="ECO:0000259" key="12">
    <source>
        <dbReference type="PROSITE" id="PS50109"/>
    </source>
</evidence>
<dbReference type="InterPro" id="IPR011712">
    <property type="entry name" value="Sig_transdc_His_kin_sub3_dim/P"/>
</dbReference>
<dbReference type="InterPro" id="IPR003594">
    <property type="entry name" value="HATPase_dom"/>
</dbReference>
<reference evidence="13 14" key="1">
    <citation type="submission" date="2020-05" db="EMBL/GenBank/DDBJ databases">
        <title>Mucilaginibacter mali sp. nov.</title>
        <authorList>
            <person name="Kim H.S."/>
            <person name="Lee K.C."/>
            <person name="Suh M.K."/>
            <person name="Kim J.-S."/>
            <person name="Han K.-I."/>
            <person name="Eom M.K."/>
            <person name="Shin Y.K."/>
            <person name="Lee J.-S."/>
        </authorList>
    </citation>
    <scope>NUCLEOTIDE SEQUENCE [LARGE SCALE GENOMIC DNA]</scope>
    <source>
        <strain evidence="13 14">G2-14</strain>
    </source>
</reference>
<dbReference type="KEGG" id="mmab:HQ865_00640"/>
<dbReference type="CDD" id="cd16917">
    <property type="entry name" value="HATPase_UhpB-NarQ-NarX-like"/>
    <property type="match status" value="1"/>
</dbReference>
<organism evidence="13 14">
    <name type="scientific">Mucilaginibacter mali</name>
    <dbReference type="NCBI Taxonomy" id="2740462"/>
    <lineage>
        <taxon>Bacteria</taxon>
        <taxon>Pseudomonadati</taxon>
        <taxon>Bacteroidota</taxon>
        <taxon>Sphingobacteriia</taxon>
        <taxon>Sphingobacteriales</taxon>
        <taxon>Sphingobacteriaceae</taxon>
        <taxon>Mucilaginibacter</taxon>
    </lineage>
</organism>
<dbReference type="InterPro" id="IPR019734">
    <property type="entry name" value="TPR_rpt"/>
</dbReference>
<dbReference type="Pfam" id="PF02518">
    <property type="entry name" value="HATPase_c"/>
    <property type="match status" value="1"/>
</dbReference>
<dbReference type="Proteomes" id="UP000505355">
    <property type="component" value="Chromosome"/>
</dbReference>
<evidence type="ECO:0000256" key="3">
    <source>
        <dbReference type="ARBA" id="ARBA00022679"/>
    </source>
</evidence>
<dbReference type="GO" id="GO:0000155">
    <property type="term" value="F:phosphorelay sensor kinase activity"/>
    <property type="evidence" value="ECO:0007669"/>
    <property type="project" value="InterPro"/>
</dbReference>
<dbReference type="PANTHER" id="PTHR24421:SF37">
    <property type="entry name" value="SENSOR HISTIDINE KINASE NARS"/>
    <property type="match status" value="1"/>
</dbReference>
<keyword evidence="7" id="KW-0902">Two-component regulatory system</keyword>
<dbReference type="SUPFAM" id="SSF48452">
    <property type="entry name" value="TPR-like"/>
    <property type="match status" value="2"/>
</dbReference>
<feature type="coiled-coil region" evidence="10">
    <location>
        <begin position="390"/>
        <end position="434"/>
    </location>
</feature>